<dbReference type="SUPFAM" id="SSF54928">
    <property type="entry name" value="RNA-binding domain, RBD"/>
    <property type="match status" value="1"/>
</dbReference>
<accession>A0AAN7HZT3</accession>
<sequence>MMASKTTTAARQLVARAVAARQSTYLSSIVTKTCQRASFHTTQHILNTTTEKKNFAENISKQFIGYVKKQRSNQTKAFAEPSRFVAIDSLPPTATTEDVYKLAREAFADGDKQIIETVFCRNHEFNFTGRCIVSLSTAEDARRLIEYGHRRVLGGNTLKINYTGNAKSDVSSVMSQHRRSEMTSLTDNTSASGRAVIVTGLPPRTQPEHLLGYLRSRNFFPVEGAPDNVLHLKTKEQSTVAKFLVKFDSESEAWRCVRTFHNTDFLLKSKQENYRLQLSVAY</sequence>
<dbReference type="EMBL" id="JASEJX010000015">
    <property type="protein sequence ID" value="KAK4515273.1"/>
    <property type="molecule type" value="Genomic_DNA"/>
</dbReference>
<organism evidence="1 2">
    <name type="scientific">Mucor velutinosus</name>
    <dbReference type="NCBI Taxonomy" id="708070"/>
    <lineage>
        <taxon>Eukaryota</taxon>
        <taxon>Fungi</taxon>
        <taxon>Fungi incertae sedis</taxon>
        <taxon>Mucoromycota</taxon>
        <taxon>Mucoromycotina</taxon>
        <taxon>Mucoromycetes</taxon>
        <taxon>Mucorales</taxon>
        <taxon>Mucorineae</taxon>
        <taxon>Mucoraceae</taxon>
        <taxon>Mucor</taxon>
    </lineage>
</organism>
<name>A0AAN7HZT3_9FUNG</name>
<protein>
    <recommendedName>
        <fullName evidence="3">RRM domain-containing protein</fullName>
    </recommendedName>
</protein>
<dbReference type="Gene3D" id="3.30.70.330">
    <property type="match status" value="1"/>
</dbReference>
<dbReference type="Proteomes" id="UP001304243">
    <property type="component" value="Unassembled WGS sequence"/>
</dbReference>
<comment type="caution">
    <text evidence="1">The sequence shown here is derived from an EMBL/GenBank/DDBJ whole genome shotgun (WGS) entry which is preliminary data.</text>
</comment>
<dbReference type="InterPro" id="IPR035979">
    <property type="entry name" value="RBD_domain_sf"/>
</dbReference>
<dbReference type="GeneID" id="89946585"/>
<proteinExistence type="predicted"/>
<evidence type="ECO:0008006" key="3">
    <source>
        <dbReference type="Google" id="ProtNLM"/>
    </source>
</evidence>
<dbReference type="AlphaFoldDB" id="A0AAN7HZT3"/>
<dbReference type="RefSeq" id="XP_064681939.1">
    <property type="nucleotide sequence ID" value="XM_064822253.1"/>
</dbReference>
<dbReference type="GO" id="GO:0003676">
    <property type="term" value="F:nucleic acid binding"/>
    <property type="evidence" value="ECO:0007669"/>
    <property type="project" value="InterPro"/>
</dbReference>
<reference evidence="1 2" key="1">
    <citation type="submission" date="2022-11" db="EMBL/GenBank/DDBJ databases">
        <title>Mucor velutinosus strain NIH1002 WGS.</title>
        <authorList>
            <person name="Subramanian P."/>
            <person name="Mullikin J.C."/>
            <person name="Segre J.A."/>
            <person name="Zelazny A.M."/>
        </authorList>
    </citation>
    <scope>NUCLEOTIDE SEQUENCE [LARGE SCALE GENOMIC DNA]</scope>
    <source>
        <strain evidence="1 2">NIH1002</strain>
    </source>
</reference>
<keyword evidence="2" id="KW-1185">Reference proteome</keyword>
<evidence type="ECO:0000313" key="1">
    <source>
        <dbReference type="EMBL" id="KAK4515273.1"/>
    </source>
</evidence>
<gene>
    <name evidence="1" type="ORF">ATC70_002883</name>
</gene>
<dbReference type="CDD" id="cd00590">
    <property type="entry name" value="RRM_SF"/>
    <property type="match status" value="1"/>
</dbReference>
<evidence type="ECO:0000313" key="2">
    <source>
        <dbReference type="Proteomes" id="UP001304243"/>
    </source>
</evidence>
<dbReference type="InterPro" id="IPR012677">
    <property type="entry name" value="Nucleotide-bd_a/b_plait_sf"/>
</dbReference>